<dbReference type="Pfam" id="PF09339">
    <property type="entry name" value="HTH_IclR"/>
    <property type="match status" value="1"/>
</dbReference>
<evidence type="ECO:0000313" key="6">
    <source>
        <dbReference type="EMBL" id="MFD1363317.1"/>
    </source>
</evidence>
<evidence type="ECO:0000259" key="4">
    <source>
        <dbReference type="PROSITE" id="PS51077"/>
    </source>
</evidence>
<dbReference type="SMART" id="SM00346">
    <property type="entry name" value="HTH_ICLR"/>
    <property type="match status" value="1"/>
</dbReference>
<evidence type="ECO:0000256" key="2">
    <source>
        <dbReference type="ARBA" id="ARBA00023125"/>
    </source>
</evidence>
<dbReference type="PANTHER" id="PTHR30136">
    <property type="entry name" value="HELIX-TURN-HELIX TRANSCRIPTIONAL REGULATOR, ICLR FAMILY"/>
    <property type="match status" value="1"/>
</dbReference>
<dbReference type="SUPFAM" id="SSF55781">
    <property type="entry name" value="GAF domain-like"/>
    <property type="match status" value="1"/>
</dbReference>
<keyword evidence="7" id="KW-1185">Reference proteome</keyword>
<organism evidence="6 7">
    <name type="scientific">Lentibacillus salinarum</name>
    <dbReference type="NCBI Taxonomy" id="446820"/>
    <lineage>
        <taxon>Bacteria</taxon>
        <taxon>Bacillati</taxon>
        <taxon>Bacillota</taxon>
        <taxon>Bacilli</taxon>
        <taxon>Bacillales</taxon>
        <taxon>Bacillaceae</taxon>
        <taxon>Lentibacillus</taxon>
    </lineage>
</organism>
<dbReference type="PANTHER" id="PTHR30136:SF24">
    <property type="entry name" value="HTH-TYPE TRANSCRIPTIONAL REPRESSOR ALLR"/>
    <property type="match status" value="1"/>
</dbReference>
<dbReference type="EMBL" id="JBHTNH010000054">
    <property type="protein sequence ID" value="MFD1363317.1"/>
    <property type="molecule type" value="Genomic_DNA"/>
</dbReference>
<keyword evidence="3" id="KW-0804">Transcription</keyword>
<sequence>MAEKDSSQTGDRLLSLLECFTEEKPAWGVTELSRELGLYKSIVHRMIKTLERRGYLKQNVYTKNYSLDLKVFELGMIVSRRMDLRNVAVPVIEELWNKTNETIILEIANENEGLCIDIKESTQGIKCTSQLGKRVPLYSGAPTKVLMAYLPPEDIEDVIDKGLKRFTPNTVTEPEKLKSQLKTIRDQGYSITNGELDEGSLSIAFPIKRYSGEVVASISIVGPEFRVQNQLEEYTQYCKEAAGSISQELGFIDPQYTKS</sequence>
<comment type="caution">
    <text evidence="6">The sequence shown here is derived from an EMBL/GenBank/DDBJ whole genome shotgun (WGS) entry which is preliminary data.</text>
</comment>
<dbReference type="Gene3D" id="1.10.10.10">
    <property type="entry name" value="Winged helix-like DNA-binding domain superfamily/Winged helix DNA-binding domain"/>
    <property type="match status" value="1"/>
</dbReference>
<feature type="domain" description="HTH iclR-type" evidence="4">
    <location>
        <begin position="7"/>
        <end position="69"/>
    </location>
</feature>
<dbReference type="InterPro" id="IPR005471">
    <property type="entry name" value="Tscrpt_reg_IclR_N"/>
</dbReference>
<dbReference type="InterPro" id="IPR014757">
    <property type="entry name" value="Tscrpt_reg_IclR_C"/>
</dbReference>
<evidence type="ECO:0000256" key="3">
    <source>
        <dbReference type="ARBA" id="ARBA00023163"/>
    </source>
</evidence>
<dbReference type="InterPro" id="IPR029016">
    <property type="entry name" value="GAF-like_dom_sf"/>
</dbReference>
<protein>
    <submittedName>
        <fullName evidence="6">IclR family transcriptional regulator</fullName>
    </submittedName>
</protein>
<evidence type="ECO:0000256" key="1">
    <source>
        <dbReference type="ARBA" id="ARBA00023015"/>
    </source>
</evidence>
<dbReference type="InterPro" id="IPR036390">
    <property type="entry name" value="WH_DNA-bd_sf"/>
</dbReference>
<proteinExistence type="predicted"/>
<dbReference type="Gene3D" id="3.30.450.40">
    <property type="match status" value="1"/>
</dbReference>
<evidence type="ECO:0000313" key="7">
    <source>
        <dbReference type="Proteomes" id="UP001597178"/>
    </source>
</evidence>
<dbReference type="PROSITE" id="PS51077">
    <property type="entry name" value="HTH_ICLR"/>
    <property type="match status" value="1"/>
</dbReference>
<accession>A0ABW3ZZX0</accession>
<keyword evidence="1" id="KW-0805">Transcription regulation</keyword>
<dbReference type="InterPro" id="IPR036388">
    <property type="entry name" value="WH-like_DNA-bd_sf"/>
</dbReference>
<keyword evidence="2" id="KW-0238">DNA-binding</keyword>
<gene>
    <name evidence="6" type="ORF">ACFQ4A_17035</name>
</gene>
<dbReference type="RefSeq" id="WP_382402571.1">
    <property type="nucleotide sequence ID" value="NZ_JBHTNH010000054.1"/>
</dbReference>
<dbReference type="Pfam" id="PF01614">
    <property type="entry name" value="IclR_C"/>
    <property type="match status" value="1"/>
</dbReference>
<evidence type="ECO:0000259" key="5">
    <source>
        <dbReference type="PROSITE" id="PS51078"/>
    </source>
</evidence>
<dbReference type="PROSITE" id="PS51078">
    <property type="entry name" value="ICLR_ED"/>
    <property type="match status" value="1"/>
</dbReference>
<dbReference type="Proteomes" id="UP001597178">
    <property type="component" value="Unassembled WGS sequence"/>
</dbReference>
<dbReference type="SUPFAM" id="SSF46785">
    <property type="entry name" value="Winged helix' DNA-binding domain"/>
    <property type="match status" value="1"/>
</dbReference>
<feature type="domain" description="IclR-ED" evidence="5">
    <location>
        <begin position="70"/>
        <end position="251"/>
    </location>
</feature>
<dbReference type="InterPro" id="IPR050707">
    <property type="entry name" value="HTH_MetabolicPath_Reg"/>
</dbReference>
<name>A0ABW3ZZX0_9BACI</name>
<reference evidence="7" key="1">
    <citation type="journal article" date="2019" name="Int. J. Syst. Evol. Microbiol.">
        <title>The Global Catalogue of Microorganisms (GCM) 10K type strain sequencing project: providing services to taxonomists for standard genome sequencing and annotation.</title>
        <authorList>
            <consortium name="The Broad Institute Genomics Platform"/>
            <consortium name="The Broad Institute Genome Sequencing Center for Infectious Disease"/>
            <person name="Wu L."/>
            <person name="Ma J."/>
        </authorList>
    </citation>
    <scope>NUCLEOTIDE SEQUENCE [LARGE SCALE GENOMIC DNA]</scope>
    <source>
        <strain evidence="7">CCUG 54822</strain>
    </source>
</reference>